<evidence type="ECO:0000256" key="1">
    <source>
        <dbReference type="SAM" id="SignalP"/>
    </source>
</evidence>
<dbReference type="EMBL" id="CAJNNV010024352">
    <property type="protein sequence ID" value="CAE8609558.1"/>
    <property type="molecule type" value="Genomic_DNA"/>
</dbReference>
<keyword evidence="1" id="KW-0732">Signal</keyword>
<evidence type="ECO:0000313" key="2">
    <source>
        <dbReference type="EMBL" id="CAE8609558.1"/>
    </source>
</evidence>
<protein>
    <submittedName>
        <fullName evidence="2">Uncharacterized protein</fullName>
    </submittedName>
</protein>
<feature type="chain" id="PRO_5032756975" evidence="1">
    <location>
        <begin position="21"/>
        <end position="236"/>
    </location>
</feature>
<accession>A0A813FGM9</accession>
<reference evidence="2" key="1">
    <citation type="submission" date="2021-02" db="EMBL/GenBank/DDBJ databases">
        <authorList>
            <person name="Dougan E. K."/>
            <person name="Rhodes N."/>
            <person name="Thang M."/>
            <person name="Chan C."/>
        </authorList>
    </citation>
    <scope>NUCLEOTIDE SEQUENCE</scope>
</reference>
<dbReference type="AlphaFoldDB" id="A0A813FGM9"/>
<keyword evidence="3" id="KW-1185">Reference proteome</keyword>
<organism evidence="2 3">
    <name type="scientific">Polarella glacialis</name>
    <name type="common">Dinoflagellate</name>
    <dbReference type="NCBI Taxonomy" id="89957"/>
    <lineage>
        <taxon>Eukaryota</taxon>
        <taxon>Sar</taxon>
        <taxon>Alveolata</taxon>
        <taxon>Dinophyceae</taxon>
        <taxon>Suessiales</taxon>
        <taxon>Suessiaceae</taxon>
        <taxon>Polarella</taxon>
    </lineage>
</organism>
<sequence>MAMLGKALIIATLCVSVARGYQFTANCAPGITVATFGDSFIGKYATILQKTLPTTYGALVAVAASKEADCFEAQNAINRGGVLLHDVPDKFRMTVLGPAEESQLADWRQTYLYVFRTATFSPNRFISVCPPGAVVGLLNQTGGAVALYAPALQTILPRLYCGIKYIGQSQTALDCMVASNLINEANNTVLDLLHQSKFAGVKKVGFSGGIEKGDGNLTYLYVFENCMWNRTTEWWV</sequence>
<name>A0A813FGM9_POLGL</name>
<comment type="caution">
    <text evidence="2">The sequence shown here is derived from an EMBL/GenBank/DDBJ whole genome shotgun (WGS) entry which is preliminary data.</text>
</comment>
<feature type="signal peptide" evidence="1">
    <location>
        <begin position="1"/>
        <end position="20"/>
    </location>
</feature>
<proteinExistence type="predicted"/>
<gene>
    <name evidence="2" type="ORF">PGLA1383_LOCUS27385</name>
</gene>
<dbReference type="Proteomes" id="UP000654075">
    <property type="component" value="Unassembled WGS sequence"/>
</dbReference>
<evidence type="ECO:0000313" key="3">
    <source>
        <dbReference type="Proteomes" id="UP000654075"/>
    </source>
</evidence>